<feature type="domain" description="CstA N-terminal" evidence="8">
    <location>
        <begin position="358"/>
        <end position="502"/>
    </location>
</feature>
<evidence type="ECO:0000256" key="4">
    <source>
        <dbReference type="ARBA" id="ARBA00022692"/>
    </source>
</evidence>
<dbReference type="InterPro" id="IPR003706">
    <property type="entry name" value="CstA_N"/>
</dbReference>
<feature type="transmembrane region" description="Helical" evidence="7">
    <location>
        <begin position="385"/>
        <end position="403"/>
    </location>
</feature>
<feature type="transmembrane region" description="Helical" evidence="7">
    <location>
        <begin position="461"/>
        <end position="480"/>
    </location>
</feature>
<feature type="domain" description="CstA N-terminal" evidence="8">
    <location>
        <begin position="3"/>
        <end position="345"/>
    </location>
</feature>
<feature type="transmembrane region" description="Helical" evidence="7">
    <location>
        <begin position="62"/>
        <end position="81"/>
    </location>
</feature>
<name>B8CWY0_HALOH</name>
<accession>B8CWY0</accession>
<dbReference type="Proteomes" id="UP000000719">
    <property type="component" value="Chromosome"/>
</dbReference>
<sequence>MNSAVVGLIAFFLLFLGYKYYGGLIERKVVRPDDSKKTPAHRLYDGQDYSPGKKSLLFGHHFSSIAGAAPIIGPVVAVYNFGWGLGAVWIVVGAIFMGAVHDYLSLMVSVRNDGNSMADVAGKVMGKKSKKMFAIFMWITLVLIITVFGWVAAKTLATKPEIVLPTFLLLPIAMLFGFAVYRLNVPVSVGTISAILLLLGSIYLGYKVPILLPFALKTNMILWFTALMGYALVASVLPVWLLLQPRDYLSTFVLFIGLAVGIAGLLVTHPEINAPVFTGVMSGQGPVWPTLMVLIACGAISGFHSIVSGGTTSKQLDKESDGRVIGYGGMIMESVLAFIALLAVSAGLFWNPPAGMEQFGFRTLFEQKGWIVAFGTGYGRFVEPFIGISLGTLFAMTMLKTFIMTSLDTSTRLARFIFTETFGENSNILKNKWVASFISILPAFILGVTGSWQGIWTLFGASNQLIAALSLIVVSAYLIGVKKPAKYTLIPAGIMLITTIVALLYKIYSDLILAPEPKYFIVLVALVILYLAIVMMREARDIFFNKKINVENNM</sequence>
<feature type="transmembrane region" description="Helical" evidence="7">
    <location>
        <begin position="131"/>
        <end position="150"/>
    </location>
</feature>
<proteinExistence type="inferred from homology"/>
<feature type="transmembrane region" description="Helical" evidence="7">
    <location>
        <begin position="248"/>
        <end position="267"/>
    </location>
</feature>
<feature type="transmembrane region" description="Helical" evidence="7">
    <location>
        <begin position="87"/>
        <end position="110"/>
    </location>
</feature>
<feature type="transmembrane region" description="Helical" evidence="7">
    <location>
        <begin position="327"/>
        <end position="350"/>
    </location>
</feature>
<keyword evidence="4 7" id="KW-0812">Transmembrane</keyword>
<keyword evidence="3" id="KW-1003">Cell membrane</keyword>
<keyword evidence="10" id="KW-1185">Reference proteome</keyword>
<evidence type="ECO:0000256" key="1">
    <source>
        <dbReference type="ARBA" id="ARBA00004651"/>
    </source>
</evidence>
<comment type="subcellular location">
    <subcellularLocation>
        <location evidence="1">Cell membrane</location>
        <topology evidence="1">Multi-pass membrane protein</topology>
    </subcellularLocation>
</comment>
<comment type="similarity">
    <text evidence="2">Belongs to the peptide transporter carbon starvation (CstA) (TC 2.A.114) family.</text>
</comment>
<evidence type="ECO:0000256" key="5">
    <source>
        <dbReference type="ARBA" id="ARBA00022989"/>
    </source>
</evidence>
<dbReference type="Pfam" id="PF02554">
    <property type="entry name" value="CstA"/>
    <property type="match status" value="2"/>
</dbReference>
<feature type="transmembrane region" description="Helical" evidence="7">
    <location>
        <begin position="162"/>
        <end position="180"/>
    </location>
</feature>
<dbReference type="GO" id="GO:0005886">
    <property type="term" value="C:plasma membrane"/>
    <property type="evidence" value="ECO:0007669"/>
    <property type="project" value="UniProtKB-SubCell"/>
</dbReference>
<dbReference type="STRING" id="373903.Hore_10430"/>
<dbReference type="GO" id="GO:0009267">
    <property type="term" value="P:cellular response to starvation"/>
    <property type="evidence" value="ECO:0007669"/>
    <property type="project" value="InterPro"/>
</dbReference>
<feature type="transmembrane region" description="Helical" evidence="7">
    <location>
        <begin position="187"/>
        <end position="206"/>
    </location>
</feature>
<reference evidence="9 10" key="1">
    <citation type="journal article" date="2009" name="PLoS ONE">
        <title>Genome analysis of the anaerobic thermohalophilic bacterium Halothermothrix orenii.</title>
        <authorList>
            <person name="Mavromatis K."/>
            <person name="Ivanova N."/>
            <person name="Anderson I."/>
            <person name="Lykidis A."/>
            <person name="Hooper S.D."/>
            <person name="Sun H."/>
            <person name="Kunin V."/>
            <person name="Lapidus A."/>
            <person name="Hugenholtz P."/>
            <person name="Patel B."/>
            <person name="Kyrpides N.C."/>
        </authorList>
    </citation>
    <scope>NUCLEOTIDE SEQUENCE [LARGE SCALE GENOMIC DNA]</scope>
    <source>
        <strain evidence="10">H 168 / OCM 544 / DSM 9562</strain>
    </source>
</reference>
<organism evidence="9 10">
    <name type="scientific">Halothermothrix orenii (strain H 168 / OCM 544 / DSM 9562)</name>
    <dbReference type="NCBI Taxonomy" id="373903"/>
    <lineage>
        <taxon>Bacteria</taxon>
        <taxon>Bacillati</taxon>
        <taxon>Bacillota</taxon>
        <taxon>Clostridia</taxon>
        <taxon>Halanaerobiales</taxon>
        <taxon>Halothermotrichaceae</taxon>
        <taxon>Halothermothrix</taxon>
    </lineage>
</organism>
<evidence type="ECO:0000313" key="9">
    <source>
        <dbReference type="EMBL" id="ACL69799.1"/>
    </source>
</evidence>
<evidence type="ECO:0000259" key="8">
    <source>
        <dbReference type="Pfam" id="PF02554"/>
    </source>
</evidence>
<evidence type="ECO:0000313" key="10">
    <source>
        <dbReference type="Proteomes" id="UP000000719"/>
    </source>
</evidence>
<dbReference type="OrthoDB" id="9761224at2"/>
<feature type="transmembrane region" description="Helical" evidence="7">
    <location>
        <begin position="487"/>
        <end position="507"/>
    </location>
</feature>
<dbReference type="AlphaFoldDB" id="B8CWY0"/>
<dbReference type="PANTHER" id="PTHR30252:SF0">
    <property type="entry name" value="PEPTIDE TRANSPORTER CSTA"/>
    <property type="match status" value="1"/>
</dbReference>
<dbReference type="RefSeq" id="WP_012635984.1">
    <property type="nucleotide sequence ID" value="NC_011899.1"/>
</dbReference>
<feature type="transmembrane region" description="Helical" evidence="7">
    <location>
        <begin position="519"/>
        <end position="536"/>
    </location>
</feature>
<protein>
    <submittedName>
        <fullName evidence="9">Carbon starvation protein CstA</fullName>
    </submittedName>
</protein>
<evidence type="ECO:0000256" key="3">
    <source>
        <dbReference type="ARBA" id="ARBA00022475"/>
    </source>
</evidence>
<keyword evidence="6 7" id="KW-0472">Membrane</keyword>
<dbReference type="PANTHER" id="PTHR30252">
    <property type="entry name" value="INNER MEMBRANE PEPTIDE TRANSPORTER"/>
    <property type="match status" value="1"/>
</dbReference>
<dbReference type="KEGG" id="hor:Hore_10430"/>
<dbReference type="InterPro" id="IPR051605">
    <property type="entry name" value="CstA"/>
</dbReference>
<feature type="transmembrane region" description="Helical" evidence="7">
    <location>
        <begin position="433"/>
        <end position="455"/>
    </location>
</feature>
<feature type="transmembrane region" description="Helical" evidence="7">
    <location>
        <begin position="221"/>
        <end position="241"/>
    </location>
</feature>
<dbReference type="EMBL" id="CP001098">
    <property type="protein sequence ID" value="ACL69799.1"/>
    <property type="molecule type" value="Genomic_DNA"/>
</dbReference>
<evidence type="ECO:0000256" key="6">
    <source>
        <dbReference type="ARBA" id="ARBA00023136"/>
    </source>
</evidence>
<keyword evidence="5 7" id="KW-1133">Transmembrane helix</keyword>
<dbReference type="eggNOG" id="COG1966">
    <property type="taxonomic scope" value="Bacteria"/>
</dbReference>
<evidence type="ECO:0000256" key="7">
    <source>
        <dbReference type="SAM" id="Phobius"/>
    </source>
</evidence>
<evidence type="ECO:0000256" key="2">
    <source>
        <dbReference type="ARBA" id="ARBA00007755"/>
    </source>
</evidence>
<feature type="transmembrane region" description="Helical" evidence="7">
    <location>
        <begin position="6"/>
        <end position="22"/>
    </location>
</feature>
<gene>
    <name evidence="9" type="ordered locus">Hore_10430</name>
</gene>
<dbReference type="HOGENOM" id="CLU_010531_4_1_9"/>
<feature type="transmembrane region" description="Helical" evidence="7">
    <location>
        <begin position="287"/>
        <end position="307"/>
    </location>
</feature>